<evidence type="ECO:0000313" key="2">
    <source>
        <dbReference type="EMBL" id="THH14647.1"/>
    </source>
</evidence>
<organism evidence="2 3">
    <name type="scientific">Bondarzewia mesenterica</name>
    <dbReference type="NCBI Taxonomy" id="1095465"/>
    <lineage>
        <taxon>Eukaryota</taxon>
        <taxon>Fungi</taxon>
        <taxon>Dikarya</taxon>
        <taxon>Basidiomycota</taxon>
        <taxon>Agaricomycotina</taxon>
        <taxon>Agaricomycetes</taxon>
        <taxon>Russulales</taxon>
        <taxon>Bondarzewiaceae</taxon>
        <taxon>Bondarzewia</taxon>
    </lineage>
</organism>
<dbReference type="SUPFAM" id="SSF54695">
    <property type="entry name" value="POZ domain"/>
    <property type="match status" value="1"/>
</dbReference>
<comment type="caution">
    <text evidence="2">The sequence shown here is derived from an EMBL/GenBank/DDBJ whole genome shotgun (WGS) entry which is preliminary data.</text>
</comment>
<dbReference type="AlphaFoldDB" id="A0A4S4LRN2"/>
<dbReference type="Pfam" id="PF00651">
    <property type="entry name" value="BTB"/>
    <property type="match status" value="1"/>
</dbReference>
<proteinExistence type="predicted"/>
<dbReference type="SMART" id="SM00225">
    <property type="entry name" value="BTB"/>
    <property type="match status" value="1"/>
</dbReference>
<dbReference type="InterPro" id="IPR000210">
    <property type="entry name" value="BTB/POZ_dom"/>
</dbReference>
<accession>A0A4S4LRN2</accession>
<dbReference type="EMBL" id="SGPL01000260">
    <property type="protein sequence ID" value="THH14647.1"/>
    <property type="molecule type" value="Genomic_DNA"/>
</dbReference>
<dbReference type="Gene3D" id="3.30.710.10">
    <property type="entry name" value="Potassium Channel Kv1.1, Chain A"/>
    <property type="match status" value="1"/>
</dbReference>
<protein>
    <recommendedName>
        <fullName evidence="1">BTB domain-containing protein</fullName>
    </recommendedName>
</protein>
<reference evidence="2 3" key="1">
    <citation type="submission" date="2019-02" db="EMBL/GenBank/DDBJ databases">
        <title>Genome sequencing of the rare red list fungi Bondarzewia mesenterica.</title>
        <authorList>
            <person name="Buettner E."/>
            <person name="Kellner H."/>
        </authorList>
    </citation>
    <scope>NUCLEOTIDE SEQUENCE [LARGE SCALE GENOMIC DNA]</scope>
    <source>
        <strain evidence="2 3">DSM 108281</strain>
    </source>
</reference>
<dbReference type="InterPro" id="IPR011333">
    <property type="entry name" value="SKP1/BTB/POZ_sf"/>
</dbReference>
<dbReference type="CDD" id="cd18186">
    <property type="entry name" value="BTB_POZ_ZBTB_KLHL-like"/>
    <property type="match status" value="1"/>
</dbReference>
<name>A0A4S4LRN2_9AGAM</name>
<dbReference type="Proteomes" id="UP000310158">
    <property type="component" value="Unassembled WGS sequence"/>
</dbReference>
<evidence type="ECO:0000259" key="1">
    <source>
        <dbReference type="PROSITE" id="PS50097"/>
    </source>
</evidence>
<gene>
    <name evidence="2" type="ORF">EW146_g5717</name>
</gene>
<evidence type="ECO:0000313" key="3">
    <source>
        <dbReference type="Proteomes" id="UP000310158"/>
    </source>
</evidence>
<dbReference type="OrthoDB" id="3357985at2759"/>
<keyword evidence="3" id="KW-1185">Reference proteome</keyword>
<dbReference type="PROSITE" id="PS50097">
    <property type="entry name" value="BTB"/>
    <property type="match status" value="1"/>
</dbReference>
<sequence length="251" mass="28522">MADTDQETIPEKISLTTIDAPTIEPSKCGYYGSPFDDADADVILRSSDHTDFRVYKAILAKASPFFRDMFSLPQSEAESPDSERDGVPVIPVEEETTTLAALLHLCYPVQYSFKKIYNLSTLGSTIRAARKYDMERAYDIANAFFVYPSLFKSHPAQAFGVAWRCRLETQVRAAARECLHGKMSLESLGHDLKFIEGEGLFELSLYHRKCRKVERRVSQVRFAFATEIIPFHSHLLMHTPRACTFTYRLSS</sequence>
<feature type="domain" description="BTB" evidence="1">
    <location>
        <begin position="40"/>
        <end position="115"/>
    </location>
</feature>